<evidence type="ECO:0000313" key="6">
    <source>
        <dbReference type="EMBL" id="SHF12747.1"/>
    </source>
</evidence>
<evidence type="ECO:0000256" key="1">
    <source>
        <dbReference type="ARBA" id="ARBA00004141"/>
    </source>
</evidence>
<gene>
    <name evidence="6" type="ORF">SAMN02745117_01377</name>
</gene>
<reference evidence="6 7" key="1">
    <citation type="submission" date="2016-11" db="EMBL/GenBank/DDBJ databases">
        <authorList>
            <person name="Jaros S."/>
            <person name="Januszkiewicz K."/>
            <person name="Wedrychowicz H."/>
        </authorList>
    </citation>
    <scope>NUCLEOTIDE SEQUENCE [LARGE SCALE GENOMIC DNA]</scope>
    <source>
        <strain evidence="6 7">DSM 16112</strain>
    </source>
</reference>
<keyword evidence="2 5" id="KW-0812">Transmembrane</keyword>
<feature type="transmembrane region" description="Helical" evidence="5">
    <location>
        <begin position="64"/>
        <end position="84"/>
    </location>
</feature>
<accession>A0A1M4Z4N0</accession>
<protein>
    <submittedName>
        <fullName evidence="6">Membrane protein required for colicin V production</fullName>
    </submittedName>
</protein>
<evidence type="ECO:0000256" key="5">
    <source>
        <dbReference type="SAM" id="Phobius"/>
    </source>
</evidence>
<comment type="subcellular location">
    <subcellularLocation>
        <location evidence="1">Membrane</location>
        <topology evidence="1">Multi-pass membrane protein</topology>
    </subcellularLocation>
</comment>
<feature type="transmembrane region" description="Helical" evidence="5">
    <location>
        <begin position="29"/>
        <end position="52"/>
    </location>
</feature>
<keyword evidence="7" id="KW-1185">Reference proteome</keyword>
<name>A0A1M4Z4N0_9BURK</name>
<proteinExistence type="predicted"/>
<dbReference type="EMBL" id="FQUZ01000013">
    <property type="protein sequence ID" value="SHF12747.1"/>
    <property type="molecule type" value="Genomic_DNA"/>
</dbReference>
<dbReference type="InterPro" id="IPR003825">
    <property type="entry name" value="Colicin-V_CvpA"/>
</dbReference>
<dbReference type="PANTHER" id="PTHR36926:SF1">
    <property type="entry name" value="COLICIN V PRODUCTION PROTEIN"/>
    <property type="match status" value="1"/>
</dbReference>
<dbReference type="Proteomes" id="UP000184327">
    <property type="component" value="Unassembled WGS sequence"/>
</dbReference>
<keyword evidence="3 5" id="KW-1133">Transmembrane helix</keyword>
<evidence type="ECO:0000313" key="7">
    <source>
        <dbReference type="Proteomes" id="UP000184327"/>
    </source>
</evidence>
<dbReference type="GO" id="GO:0009403">
    <property type="term" value="P:toxin biosynthetic process"/>
    <property type="evidence" value="ECO:0007669"/>
    <property type="project" value="InterPro"/>
</dbReference>
<keyword evidence="4 5" id="KW-0472">Membrane</keyword>
<organism evidence="6 7">
    <name type="scientific">Lampropedia hyalina DSM 16112</name>
    <dbReference type="NCBI Taxonomy" id="1122156"/>
    <lineage>
        <taxon>Bacteria</taxon>
        <taxon>Pseudomonadati</taxon>
        <taxon>Pseudomonadota</taxon>
        <taxon>Betaproteobacteria</taxon>
        <taxon>Burkholderiales</taxon>
        <taxon>Comamonadaceae</taxon>
        <taxon>Lampropedia</taxon>
    </lineage>
</organism>
<dbReference type="InterPro" id="IPR052719">
    <property type="entry name" value="CvpA-like"/>
</dbReference>
<dbReference type="GO" id="GO:0016020">
    <property type="term" value="C:membrane"/>
    <property type="evidence" value="ECO:0007669"/>
    <property type="project" value="UniProtKB-SubCell"/>
</dbReference>
<dbReference type="AlphaFoldDB" id="A0A1M4Z4N0"/>
<dbReference type="STRING" id="1122156.SAMN02745117_01377"/>
<sequence length="180" mass="20140">MNWLDLTFLLLALLSVVVGAWRGFVFECISLAGWIAGFWVALHWGPVWGSQIPWDGIGEQPKRVAGMVLAFVLAMFASSLLASWTRKFIRAIGMRAADRAVGAGFGLVRVLLVGVGLAVVLHAMQWNEQPWWQQASVSMPFDTARLELMEWFPQWKILQPPEQPPVIVPSAAQAELFLRR</sequence>
<dbReference type="Pfam" id="PF02674">
    <property type="entry name" value="Colicin_V"/>
    <property type="match status" value="1"/>
</dbReference>
<dbReference type="RefSeq" id="WP_073355962.1">
    <property type="nucleotide sequence ID" value="NZ_FQUZ01000013.1"/>
</dbReference>
<dbReference type="PANTHER" id="PTHR36926">
    <property type="entry name" value="COLICIN V PRODUCTION PROTEIN"/>
    <property type="match status" value="1"/>
</dbReference>
<feature type="transmembrane region" description="Helical" evidence="5">
    <location>
        <begin position="104"/>
        <end position="124"/>
    </location>
</feature>
<evidence type="ECO:0000256" key="4">
    <source>
        <dbReference type="ARBA" id="ARBA00023136"/>
    </source>
</evidence>
<evidence type="ECO:0000256" key="2">
    <source>
        <dbReference type="ARBA" id="ARBA00022692"/>
    </source>
</evidence>
<evidence type="ECO:0000256" key="3">
    <source>
        <dbReference type="ARBA" id="ARBA00022989"/>
    </source>
</evidence>
<dbReference type="OrthoDB" id="9810601at2"/>